<feature type="region of interest" description="Disordered" evidence="3">
    <location>
        <begin position="1139"/>
        <end position="1161"/>
    </location>
</feature>
<keyword evidence="2" id="KW-0677">Repeat</keyword>
<protein>
    <recommendedName>
        <fullName evidence="6">Tyrosine-protein kinase ephrin type A/B receptor-like domain-containing protein</fullName>
    </recommendedName>
</protein>
<evidence type="ECO:0000313" key="8">
    <source>
        <dbReference type="Proteomes" id="UP001162131"/>
    </source>
</evidence>
<accession>A0AAU9IUE0</accession>
<dbReference type="SMART" id="SM01411">
    <property type="entry name" value="Ephrin_rec_like"/>
    <property type="match status" value="2"/>
</dbReference>
<dbReference type="InterPro" id="IPR011641">
    <property type="entry name" value="Tyr-kin_ephrin_A/B_rcpt-like"/>
</dbReference>
<dbReference type="PANTHER" id="PTHR46093:SF18">
    <property type="entry name" value="FIBRONECTIN TYPE-III DOMAIN-CONTAINING PROTEIN"/>
    <property type="match status" value="1"/>
</dbReference>
<gene>
    <name evidence="7" type="ORF">BSTOLATCC_MIC8384</name>
</gene>
<feature type="domain" description="Tyrosine-protein kinase ephrin type A/B receptor-like" evidence="6">
    <location>
        <begin position="650"/>
        <end position="692"/>
    </location>
</feature>
<dbReference type="Gene3D" id="2.10.50.10">
    <property type="entry name" value="Tumor Necrosis Factor Receptor, subunit A, domain 2"/>
    <property type="match status" value="1"/>
</dbReference>
<comment type="caution">
    <text evidence="7">The sequence shown here is derived from an EMBL/GenBank/DDBJ whole genome shotgun (WGS) entry which is preliminary data.</text>
</comment>
<feature type="transmembrane region" description="Helical" evidence="4">
    <location>
        <begin position="811"/>
        <end position="833"/>
    </location>
</feature>
<dbReference type="Pfam" id="PF07699">
    <property type="entry name" value="Ephrin_rec_like"/>
    <property type="match status" value="1"/>
</dbReference>
<dbReference type="InterPro" id="IPR009030">
    <property type="entry name" value="Growth_fac_rcpt_cys_sf"/>
</dbReference>
<evidence type="ECO:0000256" key="4">
    <source>
        <dbReference type="SAM" id="Phobius"/>
    </source>
</evidence>
<evidence type="ECO:0000256" key="1">
    <source>
        <dbReference type="ARBA" id="ARBA00022441"/>
    </source>
</evidence>
<proteinExistence type="predicted"/>
<dbReference type="Proteomes" id="UP001162131">
    <property type="component" value="Unassembled WGS sequence"/>
</dbReference>
<feature type="signal peptide" evidence="5">
    <location>
        <begin position="1"/>
        <end position="18"/>
    </location>
</feature>
<sequence>MRTLNSILFLVAFQQIFALPTTLIPETDAPPDSRISAASTYDYIENRIIIFGGSTDKRLYKNDLWSFNLSSHIWRQLNPVSSILPDPRVGSILLFNKQRNSLILIAGKTTGGSIADVWSFNLEYFEWEKISLNGTKLNPLFDAASDIFEWNGNIYYGIFGGVSEKNSQNSLYLIDANSLNCTIMPNNGDIPVSTAGSRMSFYDNSLYVWGGYAFGVGYDPNLYRYNLDSQKWIKYNFSSSPTGRSWHHTAVISGYFYITPGFNYIKAANLQDIWKINLSTLSEWQQVEFSKGTKKEISCESANILINSTIYQFSGSSFQNDLLYIDLSVNHPKYKTLSPIWNSPAARIRFSMHVVNNYLAVWGGIGVNDELYNDLWLFDIENEKWELQRIDNSPSARSGHASVGIGYGMIIFGGESITGLLNDFYIYSIASGTWEEAVKNSDTVPSPTKGACMAFTPPYIFLFGGLTDSGITNDFWIYDTTVLLWTSISSTGIEVPPLVWHKCYTMVKNNDIEFYAIMGETDEYQLNQNAYKYSLRTNQWELVKNLNFISGSVSESSIVLFSKHLIILGGELQGTYSTGSVIFLNLETYTIDSYYILDFNIFGHQTVYVKNDLYIFGGGVSKTNIINLLPSASLYKVGINSTIDSPCSKGTYFFESECIWCSPGTYNENINSTECLECPFGTQNSYTGSASSIFCLPCPYGTYSNTNGTGMCKKCPGDKTCNVGSTEPTDAVFYSSKSSSQPDDFDPKYDLIQEYTTYSGIFFAIILSTFLLAIALKKQFRQSIIRWDLYDDKHNEDDQPMWSRKTSIGGVFSIISLIIAAYLVSISFVQYRWNNIAESKSLIPIENLIKQAGRIKGDLFIVIGIYNYGGTCVENDSCNENIILSFENIQGDFSKINCIKQNKNCFVEITCKSCSLDTGAYLYLLLSETTSYCSYFSANVSADSSIPGEKSSLNLYVSPPKDEVFIGNNPSYVHFDMTPSLFISQSSSWPTNQTGFMVSVSENYTPGDSSTVYKMILTRSLKIVINLDVNTIGFLTVRSINTTFLLFISALIGSVSGIIDMGGFFMQKIEKGTKAAVERSKNQQKTKKLIDAVKKMELNFKTNYTLSDSEISSQAYSKDGKTIIPYELQYLNVNKLPAASPTNNSNQNRWSMSSISDRSKI</sequence>
<dbReference type="PANTHER" id="PTHR46093">
    <property type="entry name" value="ACYL-COA-BINDING DOMAIN-CONTAINING PROTEIN 5"/>
    <property type="match status" value="1"/>
</dbReference>
<dbReference type="SUPFAM" id="SSF117281">
    <property type="entry name" value="Kelch motif"/>
    <property type="match status" value="2"/>
</dbReference>
<feature type="compositionally biased region" description="Polar residues" evidence="3">
    <location>
        <begin position="1140"/>
        <end position="1161"/>
    </location>
</feature>
<keyword evidence="4" id="KW-0812">Transmembrane</keyword>
<evidence type="ECO:0000256" key="2">
    <source>
        <dbReference type="ARBA" id="ARBA00022737"/>
    </source>
</evidence>
<evidence type="ECO:0000259" key="6">
    <source>
        <dbReference type="Pfam" id="PF07699"/>
    </source>
</evidence>
<dbReference type="InterPro" id="IPR015915">
    <property type="entry name" value="Kelch-typ_b-propeller"/>
</dbReference>
<evidence type="ECO:0000256" key="3">
    <source>
        <dbReference type="SAM" id="MobiDB-lite"/>
    </source>
</evidence>
<feature type="transmembrane region" description="Helical" evidence="4">
    <location>
        <begin position="755"/>
        <end position="776"/>
    </location>
</feature>
<evidence type="ECO:0000313" key="7">
    <source>
        <dbReference type="EMBL" id="CAG9313105.1"/>
    </source>
</evidence>
<dbReference type="Gene3D" id="2.120.10.80">
    <property type="entry name" value="Kelch-type beta propeller"/>
    <property type="match status" value="3"/>
</dbReference>
<organism evidence="7 8">
    <name type="scientific">Blepharisma stoltei</name>
    <dbReference type="NCBI Taxonomy" id="1481888"/>
    <lineage>
        <taxon>Eukaryota</taxon>
        <taxon>Sar</taxon>
        <taxon>Alveolata</taxon>
        <taxon>Ciliophora</taxon>
        <taxon>Postciliodesmatophora</taxon>
        <taxon>Heterotrichea</taxon>
        <taxon>Heterotrichida</taxon>
        <taxon>Blepharismidae</taxon>
        <taxon>Blepharisma</taxon>
    </lineage>
</organism>
<name>A0AAU9IUE0_9CILI</name>
<feature type="transmembrane region" description="Helical" evidence="4">
    <location>
        <begin position="1044"/>
        <end position="1065"/>
    </location>
</feature>
<keyword evidence="5" id="KW-0732">Signal</keyword>
<dbReference type="SUPFAM" id="SSF57184">
    <property type="entry name" value="Growth factor receptor domain"/>
    <property type="match status" value="1"/>
</dbReference>
<keyword evidence="1" id="KW-0880">Kelch repeat</keyword>
<dbReference type="CDD" id="cd00185">
    <property type="entry name" value="TNFRSF"/>
    <property type="match status" value="1"/>
</dbReference>
<keyword evidence="4" id="KW-1133">Transmembrane helix</keyword>
<dbReference type="EMBL" id="CAJZBQ010000010">
    <property type="protein sequence ID" value="CAG9313105.1"/>
    <property type="molecule type" value="Genomic_DNA"/>
</dbReference>
<keyword evidence="8" id="KW-1185">Reference proteome</keyword>
<keyword evidence="4" id="KW-0472">Membrane</keyword>
<evidence type="ECO:0000256" key="5">
    <source>
        <dbReference type="SAM" id="SignalP"/>
    </source>
</evidence>
<dbReference type="Pfam" id="PF24681">
    <property type="entry name" value="Kelch_KLHDC2_KLHL20_DRC7"/>
    <property type="match status" value="2"/>
</dbReference>
<reference evidence="7" key="1">
    <citation type="submission" date="2021-09" db="EMBL/GenBank/DDBJ databases">
        <authorList>
            <consortium name="AG Swart"/>
            <person name="Singh M."/>
            <person name="Singh A."/>
            <person name="Seah K."/>
            <person name="Emmerich C."/>
        </authorList>
    </citation>
    <scope>NUCLEOTIDE SEQUENCE</scope>
    <source>
        <strain evidence="7">ATCC30299</strain>
    </source>
</reference>
<feature type="chain" id="PRO_5044009538" description="Tyrosine-protein kinase ephrin type A/B receptor-like domain-containing protein" evidence="5">
    <location>
        <begin position="19"/>
        <end position="1161"/>
    </location>
</feature>
<dbReference type="AlphaFoldDB" id="A0AAU9IUE0"/>